<dbReference type="Proteomes" id="UP000620596">
    <property type="component" value="Unassembled WGS sequence"/>
</dbReference>
<keyword evidence="1" id="KW-0805">Transcription regulation</keyword>
<gene>
    <name evidence="5" type="ORF">GCM10011496_19600</name>
</gene>
<evidence type="ECO:0000313" key="5">
    <source>
        <dbReference type="EMBL" id="GGA98581.1"/>
    </source>
</evidence>
<evidence type="ECO:0000256" key="3">
    <source>
        <dbReference type="ARBA" id="ARBA00023163"/>
    </source>
</evidence>
<dbReference type="NCBIfam" id="NF033788">
    <property type="entry name" value="HTH_metalloreg"/>
    <property type="match status" value="1"/>
</dbReference>
<dbReference type="PRINTS" id="PR00778">
    <property type="entry name" value="HTHARSR"/>
</dbReference>
<evidence type="ECO:0000259" key="4">
    <source>
        <dbReference type="PROSITE" id="PS50987"/>
    </source>
</evidence>
<feature type="domain" description="HTH arsR-type" evidence="4">
    <location>
        <begin position="12"/>
        <end position="106"/>
    </location>
</feature>
<sequence length="127" mass="13762">MNTMIQAGAKSEQGRVFELAAELFAVLATPMRLQVLSALCEREKSVSELLAEIDTTQPNLSQHLAVLYRTGVVAKRKEGTQVIYRVQSEKAVALCRGVCTQIAIELDEPDALPPGQAISPAQIARPC</sequence>
<dbReference type="SMART" id="SM00418">
    <property type="entry name" value="HTH_ARSR"/>
    <property type="match status" value="1"/>
</dbReference>
<dbReference type="PROSITE" id="PS50987">
    <property type="entry name" value="HTH_ARSR_2"/>
    <property type="match status" value="1"/>
</dbReference>
<evidence type="ECO:0000256" key="2">
    <source>
        <dbReference type="ARBA" id="ARBA00023125"/>
    </source>
</evidence>
<comment type="caution">
    <text evidence="5">The sequence shown here is derived from an EMBL/GenBank/DDBJ whole genome shotgun (WGS) entry which is preliminary data.</text>
</comment>
<dbReference type="AlphaFoldDB" id="A0A916WHU8"/>
<organism evidence="5 6">
    <name type="scientific">Polaromonas eurypsychrophila</name>
    <dbReference type="NCBI Taxonomy" id="1614635"/>
    <lineage>
        <taxon>Bacteria</taxon>
        <taxon>Pseudomonadati</taxon>
        <taxon>Pseudomonadota</taxon>
        <taxon>Betaproteobacteria</taxon>
        <taxon>Burkholderiales</taxon>
        <taxon>Comamonadaceae</taxon>
        <taxon>Polaromonas</taxon>
    </lineage>
</organism>
<dbReference type="InterPro" id="IPR051011">
    <property type="entry name" value="Metal_resp_trans_reg"/>
</dbReference>
<dbReference type="EMBL" id="BMIG01000006">
    <property type="protein sequence ID" value="GGA98581.1"/>
    <property type="molecule type" value="Genomic_DNA"/>
</dbReference>
<evidence type="ECO:0000256" key="1">
    <source>
        <dbReference type="ARBA" id="ARBA00023015"/>
    </source>
</evidence>
<dbReference type="Pfam" id="PF01022">
    <property type="entry name" value="HTH_5"/>
    <property type="match status" value="1"/>
</dbReference>
<dbReference type="InterPro" id="IPR036390">
    <property type="entry name" value="WH_DNA-bd_sf"/>
</dbReference>
<dbReference type="Gene3D" id="1.10.10.10">
    <property type="entry name" value="Winged helix-like DNA-binding domain superfamily/Winged helix DNA-binding domain"/>
    <property type="match status" value="1"/>
</dbReference>
<keyword evidence="6" id="KW-1185">Reference proteome</keyword>
<dbReference type="GO" id="GO:0003677">
    <property type="term" value="F:DNA binding"/>
    <property type="evidence" value="ECO:0007669"/>
    <property type="project" value="UniProtKB-KW"/>
</dbReference>
<reference evidence="5" key="1">
    <citation type="journal article" date="2014" name="Int. J. Syst. Evol. Microbiol.">
        <title>Complete genome sequence of Corynebacterium casei LMG S-19264T (=DSM 44701T), isolated from a smear-ripened cheese.</title>
        <authorList>
            <consortium name="US DOE Joint Genome Institute (JGI-PGF)"/>
            <person name="Walter F."/>
            <person name="Albersmeier A."/>
            <person name="Kalinowski J."/>
            <person name="Ruckert C."/>
        </authorList>
    </citation>
    <scope>NUCLEOTIDE SEQUENCE</scope>
    <source>
        <strain evidence="5">CGMCC 1.15322</strain>
    </source>
</reference>
<dbReference type="RefSeq" id="WP_188708322.1">
    <property type="nucleotide sequence ID" value="NZ_BMIG01000006.1"/>
</dbReference>
<dbReference type="CDD" id="cd00090">
    <property type="entry name" value="HTH_ARSR"/>
    <property type="match status" value="1"/>
</dbReference>
<dbReference type="InterPro" id="IPR036388">
    <property type="entry name" value="WH-like_DNA-bd_sf"/>
</dbReference>
<dbReference type="PANTHER" id="PTHR43132:SF2">
    <property type="entry name" value="ARSENICAL RESISTANCE OPERON REPRESSOR ARSR-RELATED"/>
    <property type="match status" value="1"/>
</dbReference>
<dbReference type="PANTHER" id="PTHR43132">
    <property type="entry name" value="ARSENICAL RESISTANCE OPERON REPRESSOR ARSR-RELATED"/>
    <property type="match status" value="1"/>
</dbReference>
<dbReference type="SUPFAM" id="SSF46785">
    <property type="entry name" value="Winged helix' DNA-binding domain"/>
    <property type="match status" value="1"/>
</dbReference>
<dbReference type="InterPro" id="IPR001845">
    <property type="entry name" value="HTH_ArsR_DNA-bd_dom"/>
</dbReference>
<dbReference type="InterPro" id="IPR011991">
    <property type="entry name" value="ArsR-like_HTH"/>
</dbReference>
<protein>
    <recommendedName>
        <fullName evidence="4">HTH arsR-type domain-containing protein</fullName>
    </recommendedName>
</protein>
<keyword evidence="3" id="KW-0804">Transcription</keyword>
<proteinExistence type="predicted"/>
<evidence type="ECO:0000313" key="6">
    <source>
        <dbReference type="Proteomes" id="UP000620596"/>
    </source>
</evidence>
<name>A0A916WHU8_9BURK</name>
<dbReference type="GO" id="GO:0003700">
    <property type="term" value="F:DNA-binding transcription factor activity"/>
    <property type="evidence" value="ECO:0007669"/>
    <property type="project" value="InterPro"/>
</dbReference>
<accession>A0A916WHU8</accession>
<keyword evidence="2" id="KW-0238">DNA-binding</keyword>
<reference evidence="5" key="2">
    <citation type="submission" date="2020-09" db="EMBL/GenBank/DDBJ databases">
        <authorList>
            <person name="Sun Q."/>
            <person name="Zhou Y."/>
        </authorList>
    </citation>
    <scope>NUCLEOTIDE SEQUENCE</scope>
    <source>
        <strain evidence="5">CGMCC 1.15322</strain>
    </source>
</reference>